<organism evidence="1 2">
    <name type="scientific">Actinoallomurus spadix</name>
    <dbReference type="NCBI Taxonomy" id="79912"/>
    <lineage>
        <taxon>Bacteria</taxon>
        <taxon>Bacillati</taxon>
        <taxon>Actinomycetota</taxon>
        <taxon>Actinomycetes</taxon>
        <taxon>Streptosporangiales</taxon>
        <taxon>Thermomonosporaceae</taxon>
        <taxon>Actinoallomurus</taxon>
    </lineage>
</organism>
<dbReference type="Proteomes" id="UP001501822">
    <property type="component" value="Unassembled WGS sequence"/>
</dbReference>
<protein>
    <recommendedName>
        <fullName evidence="3">CinY protein</fullName>
    </recommendedName>
</protein>
<reference evidence="1 2" key="1">
    <citation type="journal article" date="2019" name="Int. J. Syst. Evol. Microbiol.">
        <title>The Global Catalogue of Microorganisms (GCM) 10K type strain sequencing project: providing services to taxonomists for standard genome sequencing and annotation.</title>
        <authorList>
            <consortium name="The Broad Institute Genomics Platform"/>
            <consortium name="The Broad Institute Genome Sequencing Center for Infectious Disease"/>
            <person name="Wu L."/>
            <person name="Ma J."/>
        </authorList>
    </citation>
    <scope>NUCLEOTIDE SEQUENCE [LARGE SCALE GENOMIC DNA]</scope>
    <source>
        <strain evidence="1 2">JCM 3146</strain>
    </source>
</reference>
<sequence length="369" mass="38846">MPATVPSTVSTPHRRSRAAARDAIVAAMAAAAAAALLVGAAPRAHAFGTVGHLAEHERITRAALGCASGAGPDCFEPRSLDQVAGRKGTFGAVGSPDNPLTGESLTSAAHCDNADYVQGSDYRPQDRQRATTALIECVDHARARVRAGLHRAVGLLDTDGRIRPGEVSLKPSLFPPRPTGDCTFNRVSGRAKCDVIEEFGRALHVVQDFYSHSNWADQPAAGPIGVHNPPGGRQSGISPLFALFGAGPTAASVPGWLSTGCFDAKAAITGEHAGCTDGGRTRLKHAWINKDHGVIDPRTGVTSCIEGGKNICTPRGQVGDDFHRAVRAAIDDTRRQWHDFAAAVRRAYPGRGDRIICALTHDDPVTTCR</sequence>
<dbReference type="EMBL" id="BAAABM010000029">
    <property type="protein sequence ID" value="GAA0341497.1"/>
    <property type="molecule type" value="Genomic_DNA"/>
</dbReference>
<comment type="caution">
    <text evidence="1">The sequence shown here is derived from an EMBL/GenBank/DDBJ whole genome shotgun (WGS) entry which is preliminary data.</text>
</comment>
<dbReference type="InterPro" id="IPR006311">
    <property type="entry name" value="TAT_signal"/>
</dbReference>
<evidence type="ECO:0000313" key="2">
    <source>
        <dbReference type="Proteomes" id="UP001501822"/>
    </source>
</evidence>
<dbReference type="PROSITE" id="PS51318">
    <property type="entry name" value="TAT"/>
    <property type="match status" value="1"/>
</dbReference>
<keyword evidence="2" id="KW-1185">Reference proteome</keyword>
<proteinExistence type="predicted"/>
<evidence type="ECO:0008006" key="3">
    <source>
        <dbReference type="Google" id="ProtNLM"/>
    </source>
</evidence>
<accession>A0ABN0WML5</accession>
<name>A0ABN0WML5_9ACTN</name>
<evidence type="ECO:0000313" key="1">
    <source>
        <dbReference type="EMBL" id="GAA0341497.1"/>
    </source>
</evidence>
<gene>
    <name evidence="1" type="ORF">GCM10010151_33810</name>
</gene>